<reference evidence="2 3" key="1">
    <citation type="submission" date="2020-06" db="EMBL/GenBank/DDBJ databases">
        <authorList>
            <person name="Li R."/>
            <person name="Bekaert M."/>
        </authorList>
    </citation>
    <scope>NUCLEOTIDE SEQUENCE [LARGE SCALE GENOMIC DNA]</scope>
    <source>
        <strain evidence="3">wild</strain>
    </source>
</reference>
<dbReference type="AlphaFoldDB" id="A0A6J8AGX2"/>
<evidence type="ECO:0000256" key="1">
    <source>
        <dbReference type="SAM" id="Phobius"/>
    </source>
</evidence>
<gene>
    <name evidence="2" type="ORF">MCOR_7657</name>
</gene>
<keyword evidence="1" id="KW-0812">Transmembrane</keyword>
<name>A0A6J8AGX2_MYTCO</name>
<dbReference type="EMBL" id="CACVKT020001412">
    <property type="protein sequence ID" value="CAC5367922.1"/>
    <property type="molecule type" value="Genomic_DNA"/>
</dbReference>
<dbReference type="Proteomes" id="UP000507470">
    <property type="component" value="Unassembled WGS sequence"/>
</dbReference>
<feature type="transmembrane region" description="Helical" evidence="1">
    <location>
        <begin position="226"/>
        <end position="247"/>
    </location>
</feature>
<dbReference type="OrthoDB" id="9983348at2759"/>
<protein>
    <submittedName>
        <fullName evidence="2">Uncharacterized protein</fullName>
    </submittedName>
</protein>
<proteinExistence type="predicted"/>
<organism evidence="2 3">
    <name type="scientific">Mytilus coruscus</name>
    <name type="common">Sea mussel</name>
    <dbReference type="NCBI Taxonomy" id="42192"/>
    <lineage>
        <taxon>Eukaryota</taxon>
        <taxon>Metazoa</taxon>
        <taxon>Spiralia</taxon>
        <taxon>Lophotrochozoa</taxon>
        <taxon>Mollusca</taxon>
        <taxon>Bivalvia</taxon>
        <taxon>Autobranchia</taxon>
        <taxon>Pteriomorphia</taxon>
        <taxon>Mytilida</taxon>
        <taxon>Mytiloidea</taxon>
        <taxon>Mytilidae</taxon>
        <taxon>Mytilinae</taxon>
        <taxon>Mytilus</taxon>
    </lineage>
</organism>
<accession>A0A6J8AGX2</accession>
<keyword evidence="1" id="KW-1133">Transmembrane helix</keyword>
<keyword evidence="1" id="KW-0472">Membrane</keyword>
<sequence>MDFESEKSSVPRLDLGSGLNFDKLDTGNVHETQMWTIPLLTEEYLSDLMKKFPDSVKDIMKKHIIPFISAEKAGIELNNASINVLGPNNQKWKIISGHGKYQINIELMDINDPVITIKANEDKPEEIYCKEITKIFLGKCIIQKCGNEGTKKNESMRKLLQFAIYRLTDEYDKNILKNANVYIYDSMETLILVSGDGRNSFVINSENGNPKLKCVKLEKKNNLSKIKLFGCPWFVLIGFTLILLFPFQFCDMRDSARYILWKIWEWLICLL</sequence>
<keyword evidence="3" id="KW-1185">Reference proteome</keyword>
<evidence type="ECO:0000313" key="2">
    <source>
        <dbReference type="EMBL" id="CAC5367922.1"/>
    </source>
</evidence>
<evidence type="ECO:0000313" key="3">
    <source>
        <dbReference type="Proteomes" id="UP000507470"/>
    </source>
</evidence>